<dbReference type="InterPro" id="IPR045246">
    <property type="entry name" value="Piwi_ago-like"/>
</dbReference>
<dbReference type="InterPro" id="IPR032473">
    <property type="entry name" value="Argonaute_Mid_dom"/>
</dbReference>
<dbReference type="SMART" id="SM01163">
    <property type="entry name" value="DUF1785"/>
    <property type="match status" value="1"/>
</dbReference>
<dbReference type="InterPro" id="IPR032474">
    <property type="entry name" value="Argonaute_N"/>
</dbReference>
<comment type="similarity">
    <text evidence="1">Belongs to the argonaute family. Ago subfamily.</text>
</comment>
<feature type="compositionally biased region" description="Polar residues" evidence="5">
    <location>
        <begin position="29"/>
        <end position="49"/>
    </location>
</feature>
<dbReference type="PROSITE" id="PS50822">
    <property type="entry name" value="PIWI"/>
    <property type="match status" value="1"/>
</dbReference>
<dbReference type="Pfam" id="PF02171">
    <property type="entry name" value="Piwi"/>
    <property type="match status" value="2"/>
</dbReference>
<dbReference type="InterPro" id="IPR036397">
    <property type="entry name" value="RNaseH_sf"/>
</dbReference>
<reference evidence="8 9" key="1">
    <citation type="journal article" date="2018" name="Mol. Plant">
        <title>The genome of Artemisia annua provides insight into the evolution of Asteraceae family and artemisinin biosynthesis.</title>
        <authorList>
            <person name="Shen Q."/>
            <person name="Zhang L."/>
            <person name="Liao Z."/>
            <person name="Wang S."/>
            <person name="Yan T."/>
            <person name="Shi P."/>
            <person name="Liu M."/>
            <person name="Fu X."/>
            <person name="Pan Q."/>
            <person name="Wang Y."/>
            <person name="Lv Z."/>
            <person name="Lu X."/>
            <person name="Zhang F."/>
            <person name="Jiang W."/>
            <person name="Ma Y."/>
            <person name="Chen M."/>
            <person name="Hao X."/>
            <person name="Li L."/>
            <person name="Tang Y."/>
            <person name="Lv G."/>
            <person name="Zhou Y."/>
            <person name="Sun X."/>
            <person name="Brodelius P.E."/>
            <person name="Rose J.K.C."/>
            <person name="Tang K."/>
        </authorList>
    </citation>
    <scope>NUCLEOTIDE SEQUENCE [LARGE SCALE GENOMIC DNA]</scope>
    <source>
        <strain evidence="9">cv. Huhao1</strain>
        <tissue evidence="8">Leaf</tissue>
    </source>
</reference>
<evidence type="ECO:0000256" key="3">
    <source>
        <dbReference type="ARBA" id="ARBA00023158"/>
    </source>
</evidence>
<dbReference type="Gene3D" id="3.30.420.10">
    <property type="entry name" value="Ribonuclease H-like superfamily/Ribonuclease H"/>
    <property type="match status" value="2"/>
</dbReference>
<dbReference type="Pfam" id="PF16487">
    <property type="entry name" value="ArgoMid"/>
    <property type="match status" value="1"/>
</dbReference>
<dbReference type="Pfam" id="PF08699">
    <property type="entry name" value="ArgoL1"/>
    <property type="match status" value="1"/>
</dbReference>
<evidence type="ECO:0000256" key="2">
    <source>
        <dbReference type="ARBA" id="ARBA00022491"/>
    </source>
</evidence>
<keyword evidence="3" id="KW-0943">RNA-mediated gene silencing</keyword>
<dbReference type="SMART" id="SM00949">
    <property type="entry name" value="PAZ"/>
    <property type="match status" value="1"/>
</dbReference>
<proteinExistence type="inferred from homology"/>
<dbReference type="InterPro" id="IPR014811">
    <property type="entry name" value="ArgoL1"/>
</dbReference>
<dbReference type="GO" id="GO:0051607">
    <property type="term" value="P:defense response to virus"/>
    <property type="evidence" value="ECO:0007669"/>
    <property type="project" value="UniProtKB-ARBA"/>
</dbReference>
<protein>
    <submittedName>
        <fullName evidence="8">Argonaute/Dicer protein, PAZ</fullName>
    </submittedName>
</protein>
<evidence type="ECO:0000259" key="7">
    <source>
        <dbReference type="PROSITE" id="PS50822"/>
    </source>
</evidence>
<dbReference type="SMART" id="SM00950">
    <property type="entry name" value="Piwi"/>
    <property type="match status" value="1"/>
</dbReference>
<dbReference type="AlphaFoldDB" id="A0A2U1PZM5"/>
<dbReference type="EMBL" id="PKPP01000563">
    <property type="protein sequence ID" value="PWA91206.1"/>
    <property type="molecule type" value="Genomic_DNA"/>
</dbReference>
<gene>
    <name evidence="8" type="ORF">CTI12_AA089830</name>
</gene>
<dbReference type="GO" id="GO:1990904">
    <property type="term" value="C:ribonucleoprotein complex"/>
    <property type="evidence" value="ECO:0007669"/>
    <property type="project" value="UniProtKB-KW"/>
</dbReference>
<accession>A0A2U1PZM5</accession>
<name>A0A2U1PZM5_ARTAN</name>
<dbReference type="SUPFAM" id="SSF101690">
    <property type="entry name" value="PAZ domain"/>
    <property type="match status" value="1"/>
</dbReference>
<keyword evidence="2" id="KW-0678">Repressor</keyword>
<sequence length="892" mass="99091">MPPSHGMGRGQGAQPVAASTRVPTDGMRNLSTGTSTQGPTVPVQRQTPMQYRPAQSMPPSHGMGRGRGAQPVAASSRVPTDGMRNLSIGTSTPVASVPVQPQPPMQQIAKTTTTQTEAVSLPLVPSSTKHIKPPARPGFGTVGRKIMVTANHFLVQLGDKNPHQYDVTITPEVTSKAKCKDIMKCLIDQYQATHLGNRGLAYDGNKSAFSAGPLPFDNKEFVIVVPEKDGRQREFKVAVKFAATKDIDHLRQFLSGRQHDNPQETIQALDIVLREAASHERIIVGRSIFSTAFEMGPLGDGVDYCRGFYQSLRPTQMGLSLNIGVAFYRAMLVSDFVMEYLGKRAPGPLTEQDRIKVKKALRNIKVEVVNGGFKRTYKVQNVTREATRELTFIDSNGTTVSIVQYYREKYNTTLRHSYLPALNAGTDAKPVYLPMEICRINDGQRYPKKLNAWQIRGMLDATCKRPQLKYHGSGPQSEVSPFVGTWNMKNLKMFNGGTVNYWAVVNFSRQKPQAVDQFVNGIISMCRARGMVFDPQLIPTQSPNSHNIEKALINVDRQCSTELEQRAPGKSLQLLIVILPDMTGSYGLVKRILETDLGIVSQCCQPKHVMKSNPQYFENLAMKINVKVGGTNAILARPIPILNERPTIIFGADVTHPQPGEDSSSSIAAVVASMDRHATKYRALMSAQPHRQEIIEDLDSMIIDGVSEGQFNDVLLHETDQIRKACASLEQNYQPRVTFIVVQKRHHTRLFPMNHNDRSNTDKSGNILPGTVVDTKICHPAEFDFYLCSHAGIKGTSRPTHYHVLYDENKFTADGLQTLTNNLCYTYARCTRSVSIVPAAYYAHLTAFRARYYTEGMGSESESGGRTTRERTAEVRQLPAIRDNVKDVMFYC</sequence>
<dbReference type="STRING" id="35608.A0A2U1PZM5"/>
<dbReference type="Pfam" id="PF16486">
    <property type="entry name" value="ArgoN"/>
    <property type="match status" value="1"/>
</dbReference>
<feature type="region of interest" description="Disordered" evidence="5">
    <location>
        <begin position="1"/>
        <end position="116"/>
    </location>
</feature>
<evidence type="ECO:0000313" key="8">
    <source>
        <dbReference type="EMBL" id="PWA91206.1"/>
    </source>
</evidence>
<dbReference type="Pfam" id="PF02170">
    <property type="entry name" value="PAZ"/>
    <property type="match status" value="1"/>
</dbReference>
<keyword evidence="4" id="KW-0687">Ribonucleoprotein</keyword>
<dbReference type="SUPFAM" id="SSF53098">
    <property type="entry name" value="Ribonuclease H-like"/>
    <property type="match status" value="1"/>
</dbReference>
<dbReference type="PROSITE" id="PS50821">
    <property type="entry name" value="PAZ"/>
    <property type="match status" value="1"/>
</dbReference>
<dbReference type="GO" id="GO:0003723">
    <property type="term" value="F:RNA binding"/>
    <property type="evidence" value="ECO:0007669"/>
    <property type="project" value="InterPro"/>
</dbReference>
<dbReference type="InterPro" id="IPR003100">
    <property type="entry name" value="PAZ_dom"/>
</dbReference>
<dbReference type="GO" id="GO:0031047">
    <property type="term" value="P:regulatory ncRNA-mediated gene silencing"/>
    <property type="evidence" value="ECO:0007669"/>
    <property type="project" value="UniProtKB-KW"/>
</dbReference>
<keyword evidence="9" id="KW-1185">Reference proteome</keyword>
<dbReference type="OrthoDB" id="10252740at2759"/>
<dbReference type="InterPro" id="IPR012337">
    <property type="entry name" value="RNaseH-like_sf"/>
</dbReference>
<dbReference type="PANTHER" id="PTHR22891">
    <property type="entry name" value="EUKARYOTIC TRANSLATION INITIATION FACTOR 2C"/>
    <property type="match status" value="1"/>
</dbReference>
<evidence type="ECO:0000256" key="5">
    <source>
        <dbReference type="SAM" id="MobiDB-lite"/>
    </source>
</evidence>
<dbReference type="InterPro" id="IPR036085">
    <property type="entry name" value="PAZ_dom_sf"/>
</dbReference>
<evidence type="ECO:0000313" key="9">
    <source>
        <dbReference type="Proteomes" id="UP000245207"/>
    </source>
</evidence>
<dbReference type="Gene3D" id="2.170.260.10">
    <property type="entry name" value="paz domain"/>
    <property type="match status" value="1"/>
</dbReference>
<dbReference type="CDD" id="cd04657">
    <property type="entry name" value="Piwi_ago-like"/>
    <property type="match status" value="1"/>
</dbReference>
<dbReference type="Proteomes" id="UP000245207">
    <property type="component" value="Unassembled WGS sequence"/>
</dbReference>
<evidence type="ECO:0000259" key="6">
    <source>
        <dbReference type="PROSITE" id="PS50821"/>
    </source>
</evidence>
<evidence type="ECO:0000256" key="1">
    <source>
        <dbReference type="ARBA" id="ARBA00008201"/>
    </source>
</evidence>
<feature type="domain" description="PAZ" evidence="6">
    <location>
        <begin position="332"/>
        <end position="442"/>
    </location>
</feature>
<dbReference type="FunFam" id="3.40.50.2300:FF:000110">
    <property type="entry name" value="Argonaute 10"/>
    <property type="match status" value="1"/>
</dbReference>
<comment type="caution">
    <text evidence="8">The sequence shown here is derived from an EMBL/GenBank/DDBJ whole genome shotgun (WGS) entry which is preliminary data.</text>
</comment>
<organism evidence="8 9">
    <name type="scientific">Artemisia annua</name>
    <name type="common">Sweet wormwood</name>
    <dbReference type="NCBI Taxonomy" id="35608"/>
    <lineage>
        <taxon>Eukaryota</taxon>
        <taxon>Viridiplantae</taxon>
        <taxon>Streptophyta</taxon>
        <taxon>Embryophyta</taxon>
        <taxon>Tracheophyta</taxon>
        <taxon>Spermatophyta</taxon>
        <taxon>Magnoliopsida</taxon>
        <taxon>eudicotyledons</taxon>
        <taxon>Gunneridae</taxon>
        <taxon>Pentapetalae</taxon>
        <taxon>asterids</taxon>
        <taxon>campanulids</taxon>
        <taxon>Asterales</taxon>
        <taxon>Asteraceae</taxon>
        <taxon>Asteroideae</taxon>
        <taxon>Anthemideae</taxon>
        <taxon>Artemisiinae</taxon>
        <taxon>Artemisia</taxon>
    </lineage>
</organism>
<dbReference type="InterPro" id="IPR003165">
    <property type="entry name" value="Piwi"/>
</dbReference>
<dbReference type="Gene3D" id="3.40.50.2300">
    <property type="match status" value="1"/>
</dbReference>
<dbReference type="CDD" id="cd02846">
    <property type="entry name" value="PAZ_argonaute_like"/>
    <property type="match status" value="1"/>
</dbReference>
<feature type="domain" description="Piwi" evidence="7">
    <location>
        <begin position="574"/>
        <end position="855"/>
    </location>
</feature>
<evidence type="ECO:0000256" key="4">
    <source>
        <dbReference type="ARBA" id="ARBA00023274"/>
    </source>
</evidence>